<evidence type="ECO:0000256" key="1">
    <source>
        <dbReference type="ARBA" id="ARBA00010838"/>
    </source>
</evidence>
<comment type="similarity">
    <text evidence="1 3">Belongs to the glycosyl hydrolase 1 family.</text>
</comment>
<dbReference type="GO" id="GO:0005975">
    <property type="term" value="P:carbohydrate metabolic process"/>
    <property type="evidence" value="ECO:0007669"/>
    <property type="project" value="InterPro"/>
</dbReference>
<gene>
    <name evidence="4" type="ORF">IFM89_015717</name>
</gene>
<organism evidence="4 5">
    <name type="scientific">Coptis chinensis</name>
    <dbReference type="NCBI Taxonomy" id="261450"/>
    <lineage>
        <taxon>Eukaryota</taxon>
        <taxon>Viridiplantae</taxon>
        <taxon>Streptophyta</taxon>
        <taxon>Embryophyta</taxon>
        <taxon>Tracheophyta</taxon>
        <taxon>Spermatophyta</taxon>
        <taxon>Magnoliopsida</taxon>
        <taxon>Ranunculales</taxon>
        <taxon>Ranunculaceae</taxon>
        <taxon>Coptidoideae</taxon>
        <taxon>Coptis</taxon>
    </lineage>
</organism>
<evidence type="ECO:0000256" key="3">
    <source>
        <dbReference type="RuleBase" id="RU003690"/>
    </source>
</evidence>
<dbReference type="Proteomes" id="UP000631114">
    <property type="component" value="Unassembled WGS sequence"/>
</dbReference>
<dbReference type="PANTHER" id="PTHR10353">
    <property type="entry name" value="GLYCOSYL HYDROLASE"/>
    <property type="match status" value="1"/>
</dbReference>
<dbReference type="PANTHER" id="PTHR10353:SF175">
    <property type="entry name" value="BETA-GLUCOSIDASE 18-LIKE ISOFORM X1"/>
    <property type="match status" value="1"/>
</dbReference>
<name>A0A835H126_9MAGN</name>
<dbReference type="PRINTS" id="PR00131">
    <property type="entry name" value="GLHYDRLASE1"/>
</dbReference>
<comment type="caution">
    <text evidence="4">The sequence shown here is derived from an EMBL/GenBank/DDBJ whole genome shotgun (WGS) entry which is preliminary data.</text>
</comment>
<keyword evidence="5" id="KW-1185">Reference proteome</keyword>
<dbReference type="Gene3D" id="3.20.20.80">
    <property type="entry name" value="Glycosidases"/>
    <property type="match status" value="1"/>
</dbReference>
<proteinExistence type="inferred from homology"/>
<dbReference type="SUPFAM" id="SSF51445">
    <property type="entry name" value="(Trans)glycosidases"/>
    <property type="match status" value="1"/>
</dbReference>
<dbReference type="OrthoDB" id="65569at2759"/>
<reference evidence="4 5" key="1">
    <citation type="submission" date="2020-10" db="EMBL/GenBank/DDBJ databases">
        <title>The Coptis chinensis genome and diversification of protoberbering-type alkaloids.</title>
        <authorList>
            <person name="Wang B."/>
            <person name="Shu S."/>
            <person name="Song C."/>
            <person name="Liu Y."/>
        </authorList>
    </citation>
    <scope>NUCLEOTIDE SEQUENCE [LARGE SCALE GENOMIC DNA]</scope>
    <source>
        <strain evidence="4">HL-2020</strain>
        <tissue evidence="4">Leaf</tissue>
    </source>
</reference>
<keyword evidence="2" id="KW-0378">Hydrolase</keyword>
<evidence type="ECO:0000256" key="2">
    <source>
        <dbReference type="ARBA" id="ARBA00022801"/>
    </source>
</evidence>
<sequence>MFKATEGKFKMNYTPTKFFQQLLVCLALLCVAFSSEEISRSQFPDGFLFGAATSSYQACFLDRILIEGAVLEDGRGLNNWDAFTHLRGKIDDGQTADVADDHYHHWKEDIELLHSLGVNAYRFSISWTRILPRGRFGDINPKGILFYNQLIDNLLMKGIEPFVTLSHHDIPQELEERYNSWLNPQIQEDFAYFAEICFKSFGGRVKYWATINEPMLFVKFAYMKGIYPPGRCSAPFGNCSSGNSNTEPLIAIHNMILSHIKATVIYRKLYQPKQGGYIGVVVNAIMYEPYGDDDVSREAANRALAFNVAWFLDPLIHGEYPPEMRLYLGVDLPEFSNDQSNKLKDGLDFIGVNHYSSFYAKDCIQSPCDSGNHAIEGYTHITGERDGILIGEETAMRYMYVVPNGMEKIIGYLKRRYNNKPMFVTENGFPQKNVPIEQVKELIHDVKRVEFHKSYLASLARAIE</sequence>
<dbReference type="Pfam" id="PF00232">
    <property type="entry name" value="Glyco_hydro_1"/>
    <property type="match status" value="1"/>
</dbReference>
<protein>
    <submittedName>
        <fullName evidence="4">Uncharacterized protein</fullName>
    </submittedName>
</protein>
<dbReference type="InterPro" id="IPR017853">
    <property type="entry name" value="GH"/>
</dbReference>
<dbReference type="AlphaFoldDB" id="A0A835H126"/>
<dbReference type="InterPro" id="IPR001360">
    <property type="entry name" value="Glyco_hydro_1"/>
</dbReference>
<evidence type="ECO:0000313" key="4">
    <source>
        <dbReference type="EMBL" id="KAF9588793.1"/>
    </source>
</evidence>
<dbReference type="EMBL" id="JADFTS010000009">
    <property type="protein sequence ID" value="KAF9588793.1"/>
    <property type="molecule type" value="Genomic_DNA"/>
</dbReference>
<evidence type="ECO:0000313" key="5">
    <source>
        <dbReference type="Proteomes" id="UP000631114"/>
    </source>
</evidence>
<accession>A0A835H126</accession>
<dbReference type="FunFam" id="3.20.20.80:FF:000020">
    <property type="entry name" value="Beta-glucosidase 12"/>
    <property type="match status" value="1"/>
</dbReference>
<dbReference type="GO" id="GO:0008422">
    <property type="term" value="F:beta-glucosidase activity"/>
    <property type="evidence" value="ECO:0007669"/>
    <property type="project" value="TreeGrafter"/>
</dbReference>